<dbReference type="AlphaFoldDB" id="A0A917TIR8"/>
<comment type="caution">
    <text evidence="1">The sequence shown here is derived from an EMBL/GenBank/DDBJ whole genome shotgun (WGS) entry which is preliminary data.</text>
</comment>
<gene>
    <name evidence="1" type="ORF">GCM10011351_07680</name>
</gene>
<dbReference type="EMBL" id="BMLG01000002">
    <property type="protein sequence ID" value="GGM24378.1"/>
    <property type="molecule type" value="Genomic_DNA"/>
</dbReference>
<protein>
    <recommendedName>
        <fullName evidence="3">Transcription initiation factor TFIIIB</fullName>
    </recommendedName>
</protein>
<organism evidence="1 2">
    <name type="scientific">Paraliobacillus quinghaiensis</name>
    <dbReference type="NCBI Taxonomy" id="470815"/>
    <lineage>
        <taxon>Bacteria</taxon>
        <taxon>Bacillati</taxon>
        <taxon>Bacillota</taxon>
        <taxon>Bacilli</taxon>
        <taxon>Bacillales</taxon>
        <taxon>Bacillaceae</taxon>
        <taxon>Paraliobacillus</taxon>
    </lineage>
</organism>
<reference evidence="1" key="2">
    <citation type="submission" date="2020-09" db="EMBL/GenBank/DDBJ databases">
        <authorList>
            <person name="Sun Q."/>
            <person name="Zhou Y."/>
        </authorList>
    </citation>
    <scope>NUCLEOTIDE SEQUENCE</scope>
    <source>
        <strain evidence="1">CGMCC 1.6333</strain>
    </source>
</reference>
<evidence type="ECO:0000313" key="2">
    <source>
        <dbReference type="Proteomes" id="UP000618460"/>
    </source>
</evidence>
<dbReference type="Proteomes" id="UP000618460">
    <property type="component" value="Unassembled WGS sequence"/>
</dbReference>
<name>A0A917TIR8_9BACI</name>
<dbReference type="OrthoDB" id="47713at2"/>
<sequence>MSEEKICPSCGNDSFVEGKLDGYAAIRPVDRIFSGGSAMILRFCNSCGEVDSIKVEKPQKFK</sequence>
<dbReference type="RefSeq" id="WP_117153154.1">
    <property type="nucleotide sequence ID" value="NZ_BMLG01000002.1"/>
</dbReference>
<accession>A0A917TIR8</accession>
<keyword evidence="2" id="KW-1185">Reference proteome</keyword>
<evidence type="ECO:0008006" key="3">
    <source>
        <dbReference type="Google" id="ProtNLM"/>
    </source>
</evidence>
<reference evidence="1" key="1">
    <citation type="journal article" date="2014" name="Int. J. Syst. Evol. Microbiol.">
        <title>Complete genome sequence of Corynebacterium casei LMG S-19264T (=DSM 44701T), isolated from a smear-ripened cheese.</title>
        <authorList>
            <consortium name="US DOE Joint Genome Institute (JGI-PGF)"/>
            <person name="Walter F."/>
            <person name="Albersmeier A."/>
            <person name="Kalinowski J."/>
            <person name="Ruckert C."/>
        </authorList>
    </citation>
    <scope>NUCLEOTIDE SEQUENCE</scope>
    <source>
        <strain evidence="1">CGMCC 1.6333</strain>
    </source>
</reference>
<evidence type="ECO:0000313" key="1">
    <source>
        <dbReference type="EMBL" id="GGM24378.1"/>
    </source>
</evidence>
<proteinExistence type="predicted"/>